<dbReference type="SUPFAM" id="SSF50939">
    <property type="entry name" value="Sialidases"/>
    <property type="match status" value="1"/>
</dbReference>
<dbReference type="EMBL" id="JASKYM010000001">
    <property type="protein sequence ID" value="MDK2562883.1"/>
    <property type="molecule type" value="Genomic_DNA"/>
</dbReference>
<protein>
    <recommendedName>
        <fullName evidence="3">Exo-alpha-sialidase</fullName>
    </recommendedName>
</protein>
<accession>A0ABT7E9Y2</accession>
<proteinExistence type="predicted"/>
<dbReference type="InterPro" id="IPR036278">
    <property type="entry name" value="Sialidase_sf"/>
</dbReference>
<reference evidence="1 2" key="1">
    <citation type="submission" date="2023-05" db="EMBL/GenBank/DDBJ databases">
        <title>Rombocin, a short stable natural nisin variant, displays selective antimicrobial activity against Listeria monocytogenes and employs dual mode of action to kill target bacterial strains.</title>
        <authorList>
            <person name="Wambui J."/>
            <person name="Stephan R."/>
            <person name="Kuipers O.P."/>
        </authorList>
    </citation>
    <scope>NUCLEOTIDE SEQUENCE [LARGE SCALE GENOMIC DNA]</scope>
    <source>
        <strain evidence="1 2">RC002</strain>
    </source>
</reference>
<evidence type="ECO:0008006" key="3">
    <source>
        <dbReference type="Google" id="ProtNLM"/>
    </source>
</evidence>
<dbReference type="RefSeq" id="WP_284131834.1">
    <property type="nucleotide sequence ID" value="NZ_JASKYM010000001.1"/>
</dbReference>
<keyword evidence="2" id="KW-1185">Reference proteome</keyword>
<comment type="caution">
    <text evidence="1">The sequence shown here is derived from an EMBL/GenBank/DDBJ whole genome shotgun (WGS) entry which is preliminary data.</text>
</comment>
<sequence length="337" mass="39476">MSFINNCSTIIRRSTKDMFNFYLDEKLCYDYFNQEGSLIFSTSIIDSPLDFTTSYFSLDENDSLYGVYTDNVLKLLEIPKGSSDFIQRNILTYNYENFNIVFPYIKKINDDLHIFYYVYNNTATNECALFHHYRHDGVWLENKIDFINHVVLDNFTVLWVQHSPIVFYFNLVNGCEEIFSSMFNLNTLTWSRPIQITNSNKSKIYLSVLKDSMNFYHLTFCENIDNGYAVKYINGYLMDDKLDLGVSTYITGPSTCMYPSLIKNDSSLYLMWINYNRLNTSISTDFGKTWSEHIVDEFSIEEDFTRAKFVSNYKDDLPYNSTSLFTTCNDVGILGFN</sequence>
<organism evidence="1 2">
    <name type="scientific">Romboutsia sedimentorum</name>
    <dbReference type="NCBI Taxonomy" id="1368474"/>
    <lineage>
        <taxon>Bacteria</taxon>
        <taxon>Bacillati</taxon>
        <taxon>Bacillota</taxon>
        <taxon>Clostridia</taxon>
        <taxon>Peptostreptococcales</taxon>
        <taxon>Peptostreptococcaceae</taxon>
        <taxon>Romboutsia</taxon>
    </lineage>
</organism>
<evidence type="ECO:0000313" key="2">
    <source>
        <dbReference type="Proteomes" id="UP001301012"/>
    </source>
</evidence>
<name>A0ABT7E9Y2_9FIRM</name>
<dbReference type="Proteomes" id="UP001301012">
    <property type="component" value="Unassembled WGS sequence"/>
</dbReference>
<evidence type="ECO:0000313" key="1">
    <source>
        <dbReference type="EMBL" id="MDK2562883.1"/>
    </source>
</evidence>
<gene>
    <name evidence="1" type="ORF">QOZ84_04925</name>
</gene>